<keyword evidence="4" id="KW-0067">ATP-binding</keyword>
<evidence type="ECO:0000313" key="6">
    <source>
        <dbReference type="EMBL" id="SES26301.1"/>
    </source>
</evidence>
<keyword evidence="2" id="KW-0813">Transport</keyword>
<dbReference type="InterPro" id="IPR003593">
    <property type="entry name" value="AAA+_ATPase"/>
</dbReference>
<dbReference type="PROSITE" id="PS50893">
    <property type="entry name" value="ABC_TRANSPORTER_2"/>
    <property type="match status" value="1"/>
</dbReference>
<feature type="domain" description="ABC transporter" evidence="5">
    <location>
        <begin position="2"/>
        <end position="230"/>
    </location>
</feature>
<evidence type="ECO:0000256" key="3">
    <source>
        <dbReference type="ARBA" id="ARBA00022741"/>
    </source>
</evidence>
<dbReference type="STRING" id="531814.SAMN04487944_12923"/>
<dbReference type="Gene3D" id="3.40.50.300">
    <property type="entry name" value="P-loop containing nucleotide triphosphate hydrolases"/>
    <property type="match status" value="1"/>
</dbReference>
<dbReference type="OrthoDB" id="9804819at2"/>
<dbReference type="PANTHER" id="PTHR43335:SF2">
    <property type="entry name" value="ABC TRANSPORTER, ATP-BINDING PROTEIN"/>
    <property type="match status" value="1"/>
</dbReference>
<gene>
    <name evidence="6" type="ORF">SAMN04487944_12923</name>
</gene>
<dbReference type="InterPro" id="IPR027417">
    <property type="entry name" value="P-loop_NTPase"/>
</dbReference>
<accession>A0A1H9VXQ8</accession>
<dbReference type="GO" id="GO:0016887">
    <property type="term" value="F:ATP hydrolysis activity"/>
    <property type="evidence" value="ECO:0007669"/>
    <property type="project" value="InterPro"/>
</dbReference>
<dbReference type="Pfam" id="PF00005">
    <property type="entry name" value="ABC_tran"/>
    <property type="match status" value="1"/>
</dbReference>
<dbReference type="Proteomes" id="UP000199687">
    <property type="component" value="Unassembled WGS sequence"/>
</dbReference>
<dbReference type="AlphaFoldDB" id="A0A1H9VXQ8"/>
<keyword evidence="7" id="KW-1185">Reference proteome</keyword>
<keyword evidence="3" id="KW-0547">Nucleotide-binding</keyword>
<dbReference type="EMBL" id="FOGL01000029">
    <property type="protein sequence ID" value="SES26301.1"/>
    <property type="molecule type" value="Genomic_DNA"/>
</dbReference>
<evidence type="ECO:0000256" key="1">
    <source>
        <dbReference type="ARBA" id="ARBA00005417"/>
    </source>
</evidence>
<dbReference type="CDD" id="cd03264">
    <property type="entry name" value="ABC_drug_resistance_like"/>
    <property type="match status" value="1"/>
</dbReference>
<evidence type="ECO:0000313" key="7">
    <source>
        <dbReference type="Proteomes" id="UP000199687"/>
    </source>
</evidence>
<evidence type="ECO:0000256" key="4">
    <source>
        <dbReference type="ARBA" id="ARBA00022840"/>
    </source>
</evidence>
<name>A0A1H9VXQ8_9BACI</name>
<dbReference type="PROSITE" id="PS00211">
    <property type="entry name" value="ABC_TRANSPORTER_1"/>
    <property type="match status" value="1"/>
</dbReference>
<dbReference type="PANTHER" id="PTHR43335">
    <property type="entry name" value="ABC TRANSPORTER, ATP-BINDING PROTEIN"/>
    <property type="match status" value="1"/>
</dbReference>
<reference evidence="6 7" key="1">
    <citation type="submission" date="2016-10" db="EMBL/GenBank/DDBJ databases">
        <authorList>
            <person name="de Groot N.N."/>
        </authorList>
    </citation>
    <scope>NUCLEOTIDE SEQUENCE [LARGE SCALE GENOMIC DNA]</scope>
    <source>
        <strain evidence="6 7">CGMCC 1.7727</strain>
    </source>
</reference>
<dbReference type="RefSeq" id="WP_089744263.1">
    <property type="nucleotide sequence ID" value="NZ_FOGL01000029.1"/>
</dbReference>
<comment type="similarity">
    <text evidence="1">Belongs to the ABC transporter superfamily.</text>
</comment>
<evidence type="ECO:0000256" key="2">
    <source>
        <dbReference type="ARBA" id="ARBA00022448"/>
    </source>
</evidence>
<protein>
    <submittedName>
        <fullName evidence="6">ABC-type multidrug transport system, ATPase component</fullName>
    </submittedName>
</protein>
<dbReference type="InterPro" id="IPR003439">
    <property type="entry name" value="ABC_transporter-like_ATP-bd"/>
</dbReference>
<evidence type="ECO:0000259" key="5">
    <source>
        <dbReference type="PROSITE" id="PS50893"/>
    </source>
</evidence>
<organism evidence="6 7">
    <name type="scientific">Gracilibacillus ureilyticus</name>
    <dbReference type="NCBI Taxonomy" id="531814"/>
    <lineage>
        <taxon>Bacteria</taxon>
        <taxon>Bacillati</taxon>
        <taxon>Bacillota</taxon>
        <taxon>Bacilli</taxon>
        <taxon>Bacillales</taxon>
        <taxon>Bacillaceae</taxon>
        <taxon>Gracilibacillus</taxon>
    </lineage>
</organism>
<sequence length="290" mass="32583">MLKVNQLSKKFKRRIALDETNFILENGTIGLLGPNGAGKTTLLRILATYYEPTSGSIKLNGKDYLKNREIIRQMIGYMPQNIGLFPQLKVKEFLSYIGLMRGIERNDLSGQIDKILQEVNLDNKSNVKITSLSGGMKQRVGIAQAIMHDPQLLLVDEPTAGLDPEERMRFRNLIKKLAQNRIVVFSTHITEDIAMTCDKVLLIKKGIVSKCENIHDVTNLASGKVWSLAADIEAYNRIAADSRAFISQVSEQNEDQIVNCRIIAEEQPHPSAKQAFPNLEEGYMVWLQGN</sequence>
<dbReference type="GO" id="GO:0005524">
    <property type="term" value="F:ATP binding"/>
    <property type="evidence" value="ECO:0007669"/>
    <property type="project" value="UniProtKB-KW"/>
</dbReference>
<dbReference type="InterPro" id="IPR017871">
    <property type="entry name" value="ABC_transporter-like_CS"/>
</dbReference>
<proteinExistence type="inferred from homology"/>
<dbReference type="SMART" id="SM00382">
    <property type="entry name" value="AAA"/>
    <property type="match status" value="1"/>
</dbReference>
<dbReference type="SUPFAM" id="SSF52540">
    <property type="entry name" value="P-loop containing nucleoside triphosphate hydrolases"/>
    <property type="match status" value="1"/>
</dbReference>